<evidence type="ECO:0000313" key="2">
    <source>
        <dbReference type="Proteomes" id="UP001150581"/>
    </source>
</evidence>
<evidence type="ECO:0000313" key="1">
    <source>
        <dbReference type="EMBL" id="KAJ1899838.1"/>
    </source>
</evidence>
<accession>A0ACC1IS35</accession>
<comment type="caution">
    <text evidence="1">The sequence shown here is derived from an EMBL/GenBank/DDBJ whole genome shotgun (WGS) entry which is preliminary data.</text>
</comment>
<sequence>MESLGTVILHPLVLLGISDQVTRIVAQHTQTANTKPRVACGVLLGRQLESQFELSLSFEMKMDERSTEDKPEMDFAHFNIRLEQTKIIFPNYDVLGWYIVSSNTNVNKGIVQLHQTFISSYPSALLMVFNSTLSGTESLGAESSSSLSLPVAIYETLAPTRVESFKLAWADPAAAQKDAEFYVQCANDGSIPLEANTAWASRLLPLKISVESGEAERIAIEHVVNTSKTTTEDIYASGASAEHTSAPTDNTGNVSKMAAFLSSQRNALHMLHKDIVMLKAYVGEVMTGNAPFDPEVMQLVQRVLSNKPVVQNDEQFDLAMVQEATNLQLLSYLAGITHAVSTVRDMAQRSNTALLVGRNRHAAYISPAPGLFEGGGMSDMASGFGGHGGRDRRGRQRKAFDGHFR</sequence>
<organism evidence="1 2">
    <name type="scientific">Kickxella alabastrina</name>
    <dbReference type="NCBI Taxonomy" id="61397"/>
    <lineage>
        <taxon>Eukaryota</taxon>
        <taxon>Fungi</taxon>
        <taxon>Fungi incertae sedis</taxon>
        <taxon>Zoopagomycota</taxon>
        <taxon>Kickxellomycotina</taxon>
        <taxon>Kickxellomycetes</taxon>
        <taxon>Kickxellales</taxon>
        <taxon>Kickxellaceae</taxon>
        <taxon>Kickxella</taxon>
    </lineage>
</organism>
<protein>
    <submittedName>
        <fullName evidence="1">Uncharacterized protein</fullName>
    </submittedName>
</protein>
<gene>
    <name evidence="1" type="ORF">LPJ66_001863</name>
</gene>
<dbReference type="EMBL" id="JANBPG010000121">
    <property type="protein sequence ID" value="KAJ1899838.1"/>
    <property type="molecule type" value="Genomic_DNA"/>
</dbReference>
<keyword evidence="2" id="KW-1185">Reference proteome</keyword>
<proteinExistence type="predicted"/>
<dbReference type="Proteomes" id="UP001150581">
    <property type="component" value="Unassembled WGS sequence"/>
</dbReference>
<reference evidence="1" key="1">
    <citation type="submission" date="2022-07" db="EMBL/GenBank/DDBJ databases">
        <title>Phylogenomic reconstructions and comparative analyses of Kickxellomycotina fungi.</title>
        <authorList>
            <person name="Reynolds N.K."/>
            <person name="Stajich J.E."/>
            <person name="Barry K."/>
            <person name="Grigoriev I.V."/>
            <person name="Crous P."/>
            <person name="Smith M.E."/>
        </authorList>
    </citation>
    <scope>NUCLEOTIDE SEQUENCE</scope>
    <source>
        <strain evidence="1">Benny 63K</strain>
    </source>
</reference>
<name>A0ACC1IS35_9FUNG</name>